<protein>
    <recommendedName>
        <fullName evidence="4">DUF4381 domain-containing protein</fullName>
    </recommendedName>
</protein>
<dbReference type="OrthoDB" id="283083at2"/>
<accession>A0A1T5JTL5</accession>
<keyword evidence="1" id="KW-0812">Transmembrane</keyword>
<evidence type="ECO:0008006" key="4">
    <source>
        <dbReference type="Google" id="ProtNLM"/>
    </source>
</evidence>
<dbReference type="EMBL" id="FUZV01000001">
    <property type="protein sequence ID" value="SKC54733.1"/>
    <property type="molecule type" value="Genomic_DNA"/>
</dbReference>
<gene>
    <name evidence="2" type="ORF">SAMN06296058_1072</name>
</gene>
<dbReference type="InterPro" id="IPR025489">
    <property type="entry name" value="DUF4381"/>
</dbReference>
<keyword evidence="1" id="KW-0472">Membrane</keyword>
<feature type="transmembrane region" description="Helical" evidence="1">
    <location>
        <begin position="26"/>
        <end position="45"/>
    </location>
</feature>
<dbReference type="Proteomes" id="UP000190341">
    <property type="component" value="Unassembled WGS sequence"/>
</dbReference>
<evidence type="ECO:0000256" key="1">
    <source>
        <dbReference type="SAM" id="Phobius"/>
    </source>
</evidence>
<dbReference type="RefSeq" id="WP_079723411.1">
    <property type="nucleotide sequence ID" value="NZ_BMCL01000002.1"/>
</dbReference>
<reference evidence="2 3" key="1">
    <citation type="submission" date="2017-02" db="EMBL/GenBank/DDBJ databases">
        <authorList>
            <person name="Peterson S.W."/>
        </authorList>
    </citation>
    <scope>NUCLEOTIDE SEQUENCE [LARGE SCALE GENOMIC DNA]</scope>
    <source>
        <strain evidence="2 3">P15</strain>
    </source>
</reference>
<dbReference type="AlphaFoldDB" id="A0A1T5JTL5"/>
<evidence type="ECO:0000313" key="2">
    <source>
        <dbReference type="EMBL" id="SKC54733.1"/>
    </source>
</evidence>
<proteinExistence type="predicted"/>
<evidence type="ECO:0000313" key="3">
    <source>
        <dbReference type="Proteomes" id="UP000190341"/>
    </source>
</evidence>
<keyword evidence="1" id="KW-1133">Transmembrane helix</keyword>
<name>A0A1T5JTL5_9GAMM</name>
<dbReference type="STRING" id="428993.SAMN06296058_1072"/>
<keyword evidence="3" id="KW-1185">Reference proteome</keyword>
<organism evidence="2 3">
    <name type="scientific">Pseudoxanthomonas indica</name>
    <dbReference type="NCBI Taxonomy" id="428993"/>
    <lineage>
        <taxon>Bacteria</taxon>
        <taxon>Pseudomonadati</taxon>
        <taxon>Pseudomonadota</taxon>
        <taxon>Gammaproteobacteria</taxon>
        <taxon>Lysobacterales</taxon>
        <taxon>Lysobacteraceae</taxon>
        <taxon>Pseudoxanthomonas</taxon>
    </lineage>
</organism>
<dbReference type="Pfam" id="PF14316">
    <property type="entry name" value="DUF4381"/>
    <property type="match status" value="1"/>
</dbReference>
<sequence>MDPSQLVLRDVHLPQAPGLWPPAPGWWLLAGALLLIALFAGGWRWTRQRQRRRWLDWFDRQTRHDDPLGELAALSALLRRAARRVDAGADRLQGEAWLRFLDGARGQAFTDGPGQLLLHGAFQRQVDARAVEQLRMLARARFLELMAGQR</sequence>